<feature type="chain" id="PRO_5016631624" description="Lipoprotein" evidence="2">
    <location>
        <begin position="24"/>
        <end position="70"/>
    </location>
</feature>
<evidence type="ECO:0000256" key="2">
    <source>
        <dbReference type="SAM" id="SignalP"/>
    </source>
</evidence>
<reference evidence="3 4" key="1">
    <citation type="submission" date="2018-06" db="EMBL/GenBank/DDBJ databases">
        <authorList>
            <consortium name="Pathogen Informatics"/>
            <person name="Doyle S."/>
        </authorList>
    </citation>
    <scope>NUCLEOTIDE SEQUENCE [LARGE SCALE GENOMIC DNA]</scope>
    <source>
        <strain evidence="3 4">NCTC13336</strain>
    </source>
</reference>
<gene>
    <name evidence="3" type="ORF">NCTC13336_01406</name>
</gene>
<dbReference type="PROSITE" id="PS51257">
    <property type="entry name" value="PROKAR_LIPOPROTEIN"/>
    <property type="match status" value="1"/>
</dbReference>
<evidence type="ECO:0000313" key="4">
    <source>
        <dbReference type="Proteomes" id="UP000254293"/>
    </source>
</evidence>
<organism evidence="3 4">
    <name type="scientific">Kingella potus</name>
    <dbReference type="NCBI Taxonomy" id="265175"/>
    <lineage>
        <taxon>Bacteria</taxon>
        <taxon>Pseudomonadati</taxon>
        <taxon>Pseudomonadota</taxon>
        <taxon>Betaproteobacteria</taxon>
        <taxon>Neisseriales</taxon>
        <taxon>Neisseriaceae</taxon>
        <taxon>Kingella</taxon>
    </lineage>
</organism>
<dbReference type="EMBL" id="UGJJ01000002">
    <property type="protein sequence ID" value="STR02530.1"/>
    <property type="molecule type" value="Genomic_DNA"/>
</dbReference>
<dbReference type="RefSeq" id="WP_115308445.1">
    <property type="nucleotide sequence ID" value="NZ_CP091516.1"/>
</dbReference>
<protein>
    <recommendedName>
        <fullName evidence="5">Lipoprotein</fullName>
    </recommendedName>
</protein>
<evidence type="ECO:0000256" key="1">
    <source>
        <dbReference type="SAM" id="MobiDB-lite"/>
    </source>
</evidence>
<keyword evidence="4" id="KW-1185">Reference proteome</keyword>
<feature type="compositionally biased region" description="Low complexity" evidence="1">
    <location>
        <begin position="47"/>
        <end position="70"/>
    </location>
</feature>
<name>A0A377R0Y2_9NEIS</name>
<evidence type="ECO:0000313" key="3">
    <source>
        <dbReference type="EMBL" id="STR02530.1"/>
    </source>
</evidence>
<proteinExistence type="predicted"/>
<dbReference type="AlphaFoldDB" id="A0A377R0Y2"/>
<evidence type="ECO:0008006" key="5">
    <source>
        <dbReference type="Google" id="ProtNLM"/>
    </source>
</evidence>
<feature type="signal peptide" evidence="2">
    <location>
        <begin position="1"/>
        <end position="23"/>
    </location>
</feature>
<keyword evidence="2" id="KW-0732">Signal</keyword>
<dbReference type="Proteomes" id="UP000254293">
    <property type="component" value="Unassembled WGS sequence"/>
</dbReference>
<sequence>MDKLRPALLALLLAACGANPAPGEPGASEIRAQEAATPLEDPDKDYTAPADAPDDTASGPQAEAASAASR</sequence>
<accession>A0A377R0Y2</accession>
<feature type="region of interest" description="Disordered" evidence="1">
    <location>
        <begin position="18"/>
        <end position="70"/>
    </location>
</feature>